<sequence>MSGINKQVVLVPPSHMQKGRNRELFVSPGYTCSYCHGNGWYWGMDDFRDSVKVTCPVCGGSGQLDAVVTVEWKPSKKEG</sequence>
<evidence type="ECO:0000313" key="1">
    <source>
        <dbReference type="EMBL" id="EXY87968.1"/>
    </source>
</evidence>
<comment type="caution">
    <text evidence="1">The sequence shown here is derived from an EMBL/GenBank/DDBJ whole genome shotgun (WGS) entry which is preliminary data.</text>
</comment>
<dbReference type="RefSeq" id="WP_032597032.1">
    <property type="nucleotide sequence ID" value="NZ_JGDB01000337.1"/>
</dbReference>
<dbReference type="InterPro" id="IPR036410">
    <property type="entry name" value="HSP_DnaJ_Cys-rich_dom_sf"/>
</dbReference>
<gene>
    <name evidence="1" type="ORF">M125_5408</name>
</gene>
<accession>A0A015VQ34</accession>
<proteinExistence type="predicted"/>
<dbReference type="SUPFAM" id="SSF57938">
    <property type="entry name" value="DnaJ/Hsp40 cysteine-rich domain"/>
    <property type="match status" value="1"/>
</dbReference>
<reference evidence="1 2" key="1">
    <citation type="submission" date="2014-02" db="EMBL/GenBank/DDBJ databases">
        <authorList>
            <person name="Sears C."/>
            <person name="Carroll K."/>
            <person name="Sack B.R."/>
            <person name="Qadri F."/>
            <person name="Myers L.L."/>
            <person name="Chung G.-T."/>
            <person name="Escheverria P."/>
            <person name="Fraser C.M."/>
            <person name="Sadzewicz L."/>
            <person name="Shefchek K.A."/>
            <person name="Tallon L."/>
            <person name="Das S.P."/>
            <person name="Daugherty S."/>
            <person name="Mongodin E.F."/>
        </authorList>
    </citation>
    <scope>NUCLEOTIDE SEQUENCE [LARGE SCALE GENOMIC DNA]</scope>
    <source>
        <strain evidence="2">3998T(B)3</strain>
    </source>
</reference>
<dbReference type="PATRIC" id="fig|1339316.3.peg.5113"/>
<organism evidence="1 2">
    <name type="scientific">Bacteroides fragilis str. 3998T(B)3</name>
    <dbReference type="NCBI Taxonomy" id="1339316"/>
    <lineage>
        <taxon>Bacteria</taxon>
        <taxon>Pseudomonadati</taxon>
        <taxon>Bacteroidota</taxon>
        <taxon>Bacteroidia</taxon>
        <taxon>Bacteroidales</taxon>
        <taxon>Bacteroidaceae</taxon>
        <taxon>Bacteroides</taxon>
    </lineage>
</organism>
<evidence type="ECO:0000313" key="2">
    <source>
        <dbReference type="Proteomes" id="UP000020773"/>
    </source>
</evidence>
<name>A0A015VQ34_BACFG</name>
<dbReference type="EMBL" id="JGDB01000337">
    <property type="protein sequence ID" value="EXY87968.1"/>
    <property type="molecule type" value="Genomic_DNA"/>
</dbReference>
<protein>
    <submittedName>
        <fullName evidence="1">Uncharacterized protein</fullName>
    </submittedName>
</protein>
<dbReference type="Proteomes" id="UP000020773">
    <property type="component" value="Unassembled WGS sequence"/>
</dbReference>
<dbReference type="AlphaFoldDB" id="A0A015VQ34"/>
<dbReference type="Gene3D" id="6.20.20.10">
    <property type="match status" value="1"/>
</dbReference>